<dbReference type="InterPro" id="IPR050523">
    <property type="entry name" value="AKR_Detox_Biosynth"/>
</dbReference>
<dbReference type="PANTHER" id="PTHR43364">
    <property type="entry name" value="NADH-SPECIFIC METHYLGLYOXAL REDUCTASE-RELATED"/>
    <property type="match status" value="1"/>
</dbReference>
<reference evidence="4" key="1">
    <citation type="submission" date="2016-10" db="EMBL/GenBank/DDBJ databases">
        <authorList>
            <person name="Varghese N."/>
        </authorList>
    </citation>
    <scope>NUCLEOTIDE SEQUENCE [LARGE SCALE GENOMIC DNA]</scope>
    <source>
        <strain evidence="4">GAS106B</strain>
    </source>
</reference>
<dbReference type="InterPro" id="IPR036812">
    <property type="entry name" value="NAD(P)_OxRdtase_dom_sf"/>
</dbReference>
<dbReference type="AlphaFoldDB" id="A0A1H1JBV3"/>
<feature type="domain" description="NADP-dependent oxidoreductase" evidence="2">
    <location>
        <begin position="16"/>
        <end position="310"/>
    </location>
</feature>
<dbReference type="EMBL" id="FNKP01000003">
    <property type="protein sequence ID" value="SDR47411.1"/>
    <property type="molecule type" value="Genomic_DNA"/>
</dbReference>
<dbReference type="PANTHER" id="PTHR43364:SF4">
    <property type="entry name" value="NAD(P)-LINKED OXIDOREDUCTASE SUPERFAMILY PROTEIN"/>
    <property type="match status" value="1"/>
</dbReference>
<keyword evidence="1" id="KW-0560">Oxidoreductase</keyword>
<dbReference type="InterPro" id="IPR020471">
    <property type="entry name" value="AKR"/>
</dbReference>
<evidence type="ECO:0000313" key="4">
    <source>
        <dbReference type="Proteomes" id="UP000183487"/>
    </source>
</evidence>
<dbReference type="GO" id="GO:0016491">
    <property type="term" value="F:oxidoreductase activity"/>
    <property type="evidence" value="ECO:0007669"/>
    <property type="project" value="UniProtKB-KW"/>
</dbReference>
<accession>A0A1H1JBV3</accession>
<dbReference type="RefSeq" id="WP_074771282.1">
    <property type="nucleotide sequence ID" value="NZ_FNKP01000003.1"/>
</dbReference>
<gene>
    <name evidence="3" type="ORF">SAMN05443245_6020</name>
</gene>
<keyword evidence="4" id="KW-1185">Reference proteome</keyword>
<dbReference type="Gene3D" id="3.20.20.100">
    <property type="entry name" value="NADP-dependent oxidoreductase domain"/>
    <property type="match status" value="1"/>
</dbReference>
<dbReference type="OrthoDB" id="5488419at2"/>
<dbReference type="PRINTS" id="PR00069">
    <property type="entry name" value="ALDKETRDTASE"/>
</dbReference>
<name>A0A1H1JBV3_9BURK</name>
<protein>
    <submittedName>
        <fullName evidence="3">Aryl-alcohol dehydrogenase (NADP+)</fullName>
    </submittedName>
</protein>
<dbReference type="Proteomes" id="UP000183487">
    <property type="component" value="Unassembled WGS sequence"/>
</dbReference>
<proteinExistence type="predicted"/>
<dbReference type="InterPro" id="IPR023210">
    <property type="entry name" value="NADP_OxRdtase_dom"/>
</dbReference>
<evidence type="ECO:0000313" key="3">
    <source>
        <dbReference type="EMBL" id="SDR47411.1"/>
    </source>
</evidence>
<dbReference type="Pfam" id="PF00248">
    <property type="entry name" value="Aldo_ket_red"/>
    <property type="match status" value="1"/>
</dbReference>
<dbReference type="FunFam" id="3.20.20.100:FF:000004">
    <property type="entry name" value="Oxidoreductase, aldo/keto reductase"/>
    <property type="match status" value="1"/>
</dbReference>
<evidence type="ECO:0000256" key="1">
    <source>
        <dbReference type="ARBA" id="ARBA00023002"/>
    </source>
</evidence>
<sequence length="334" mass="36572">MSYTYLGNTGLQVSDICLGAMMFGGQTDVQTSHRIVAKAFDHGVNFIDTADMYHAGESERTVGSAIAGQRDAWVVATKVGNPMGARPNEQGMSRKWIMQAVEGSLARLNTDYIDLLYVHRADFSAPLGEMVRAFADLIRQGKVRYFGVSNFKAWRLGETVRLADEAGIDRPAATQPLYNIVNREAELEHLPAAAAYGVGVVTYSPLARGILTGKYARGEAPAADTRAGRADPRMLQAEWRDESLLVAQQLADHARRTGTTASALALQWVQANRRVSSVICGPRTEAQWDDYMKPAPRAFTAEDEAFIDQLVLPGKSSSLHHLDPHHPVEGRCAF</sequence>
<evidence type="ECO:0000259" key="2">
    <source>
        <dbReference type="Pfam" id="PF00248"/>
    </source>
</evidence>
<organism evidence="3 4">
    <name type="scientific">Paraburkholderia fungorum</name>
    <dbReference type="NCBI Taxonomy" id="134537"/>
    <lineage>
        <taxon>Bacteria</taxon>
        <taxon>Pseudomonadati</taxon>
        <taxon>Pseudomonadota</taxon>
        <taxon>Betaproteobacteria</taxon>
        <taxon>Burkholderiales</taxon>
        <taxon>Burkholderiaceae</taxon>
        <taxon>Paraburkholderia</taxon>
    </lineage>
</organism>
<dbReference type="GO" id="GO:0005829">
    <property type="term" value="C:cytosol"/>
    <property type="evidence" value="ECO:0007669"/>
    <property type="project" value="TreeGrafter"/>
</dbReference>
<dbReference type="SUPFAM" id="SSF51430">
    <property type="entry name" value="NAD(P)-linked oxidoreductase"/>
    <property type="match status" value="1"/>
</dbReference>